<proteinExistence type="predicted"/>
<reference evidence="3" key="1">
    <citation type="journal article" date="2019" name="Int. J. Syst. Evol. Microbiol.">
        <title>The Global Catalogue of Microorganisms (GCM) 10K type strain sequencing project: providing services to taxonomists for standard genome sequencing and annotation.</title>
        <authorList>
            <consortium name="The Broad Institute Genomics Platform"/>
            <consortium name="The Broad Institute Genome Sequencing Center for Infectious Disease"/>
            <person name="Wu L."/>
            <person name="Ma J."/>
        </authorList>
    </citation>
    <scope>NUCLEOTIDE SEQUENCE [LARGE SCALE GENOMIC DNA]</scope>
    <source>
        <strain evidence="3">CCUG 56331</strain>
    </source>
</reference>
<protein>
    <submittedName>
        <fullName evidence="2">Uncharacterized protein</fullName>
    </submittedName>
</protein>
<feature type="transmembrane region" description="Helical" evidence="1">
    <location>
        <begin position="92"/>
        <end position="112"/>
    </location>
</feature>
<feature type="transmembrane region" description="Helical" evidence="1">
    <location>
        <begin position="38"/>
        <end position="59"/>
    </location>
</feature>
<keyword evidence="1" id="KW-0812">Transmembrane</keyword>
<feature type="transmembrane region" description="Helical" evidence="1">
    <location>
        <begin position="165"/>
        <end position="188"/>
    </location>
</feature>
<feature type="transmembrane region" description="Helical" evidence="1">
    <location>
        <begin position="12"/>
        <end position="32"/>
    </location>
</feature>
<sequence>MDRNEIKHLRIKQLAVVNGAMITVLLLFSAIIRFAPGSFAYFTLAFAILSFIYAVVALVKKDSPKSIIPLFEKVAAYEREKLGDGWYKQRKAVIVCYFIIGCNLLASSFSSWNNSSIENIQPDTFFMGVISILTLGMVNLLMLFHNRKIDHSTKEDLKGYTWKSTLIAAAVGIAVVTLLIVFTIHYIFSGI</sequence>
<keyword evidence="1" id="KW-1133">Transmembrane helix</keyword>
<evidence type="ECO:0000313" key="3">
    <source>
        <dbReference type="Proteomes" id="UP001595978"/>
    </source>
</evidence>
<feature type="transmembrane region" description="Helical" evidence="1">
    <location>
        <begin position="124"/>
        <end position="144"/>
    </location>
</feature>
<evidence type="ECO:0000313" key="2">
    <source>
        <dbReference type="EMBL" id="MFC5542789.1"/>
    </source>
</evidence>
<dbReference type="RefSeq" id="WP_342470965.1">
    <property type="nucleotide sequence ID" value="NZ_JBHSNQ010000180.1"/>
</dbReference>
<accession>A0ABW0RDF6</accession>
<dbReference type="EMBL" id="JBHSNQ010000180">
    <property type="protein sequence ID" value="MFC5542789.1"/>
    <property type="molecule type" value="Genomic_DNA"/>
</dbReference>
<organism evidence="2 3">
    <name type="scientific">Ureibacillus suwonensis</name>
    <dbReference type="NCBI Taxonomy" id="313007"/>
    <lineage>
        <taxon>Bacteria</taxon>
        <taxon>Bacillati</taxon>
        <taxon>Bacillota</taxon>
        <taxon>Bacilli</taxon>
        <taxon>Bacillales</taxon>
        <taxon>Caryophanaceae</taxon>
        <taxon>Ureibacillus</taxon>
    </lineage>
</organism>
<name>A0ABW0RDF6_9BACL</name>
<comment type="caution">
    <text evidence="2">The sequence shown here is derived from an EMBL/GenBank/DDBJ whole genome shotgun (WGS) entry which is preliminary data.</text>
</comment>
<keyword evidence="1" id="KW-0472">Membrane</keyword>
<keyword evidence="3" id="KW-1185">Reference proteome</keyword>
<dbReference type="Proteomes" id="UP001595978">
    <property type="component" value="Unassembled WGS sequence"/>
</dbReference>
<gene>
    <name evidence="2" type="ORF">ACFPOH_13845</name>
</gene>
<evidence type="ECO:0000256" key="1">
    <source>
        <dbReference type="SAM" id="Phobius"/>
    </source>
</evidence>